<dbReference type="InterPro" id="IPR045078">
    <property type="entry name" value="TST/MPST-like"/>
</dbReference>
<dbReference type="AlphaFoldDB" id="A0A381WPR7"/>
<dbReference type="Gene3D" id="3.40.250.10">
    <property type="entry name" value="Rhodanese-like domain"/>
    <property type="match status" value="2"/>
</dbReference>
<feature type="domain" description="Rhodanese" evidence="3">
    <location>
        <begin position="51"/>
        <end position="154"/>
    </location>
</feature>
<sequence length="309" mass="33850">MNTEHPGTYVYPDLLVSTDWLAANLSDPKIRLYDCTTHLIHISDPEAGVPYRVESGRADYDQEHIPGAAFIDLQKDLSDQTSPLRFTCPDNDTLIAAFAALGVTDDCTTVLYSQTTPQWATRIWWMLRHIGFDNACVLDGGLSKWKLEGRTLETHPNVYPYGVMHTVPRSGLMVDKEEILRAIDDPGTCTINALRKVQHAGQDNSQFGNYGRPGHITGSINVPTAELIDEQTTAFLPARQISAVFSRADVSEADRILTYCGGGIAASTTAMLLTMLGYQNVGLYDASLSEWAPDATLPMETLPADPTGD</sequence>
<dbReference type="GO" id="GO:0004792">
    <property type="term" value="F:thiosulfate-cyanide sulfurtransferase activity"/>
    <property type="evidence" value="ECO:0007669"/>
    <property type="project" value="InterPro"/>
</dbReference>
<dbReference type="EMBL" id="UINC01012326">
    <property type="protein sequence ID" value="SVA53893.1"/>
    <property type="molecule type" value="Genomic_DNA"/>
</dbReference>
<dbReference type="Pfam" id="PF00581">
    <property type="entry name" value="Rhodanese"/>
    <property type="match status" value="2"/>
</dbReference>
<feature type="domain" description="Rhodanese" evidence="3">
    <location>
        <begin position="214"/>
        <end position="300"/>
    </location>
</feature>
<dbReference type="InterPro" id="IPR001763">
    <property type="entry name" value="Rhodanese-like_dom"/>
</dbReference>
<dbReference type="PROSITE" id="PS00380">
    <property type="entry name" value="RHODANESE_1"/>
    <property type="match status" value="1"/>
</dbReference>
<organism evidence="4">
    <name type="scientific">marine metagenome</name>
    <dbReference type="NCBI Taxonomy" id="408172"/>
    <lineage>
        <taxon>unclassified sequences</taxon>
        <taxon>metagenomes</taxon>
        <taxon>ecological metagenomes</taxon>
    </lineage>
</organism>
<name>A0A381WPR7_9ZZZZ</name>
<dbReference type="PROSITE" id="PS50206">
    <property type="entry name" value="RHODANESE_3"/>
    <property type="match status" value="2"/>
</dbReference>
<keyword evidence="1" id="KW-0808">Transferase</keyword>
<proteinExistence type="predicted"/>
<dbReference type="SMART" id="SM00450">
    <property type="entry name" value="RHOD"/>
    <property type="match status" value="2"/>
</dbReference>
<evidence type="ECO:0000256" key="1">
    <source>
        <dbReference type="ARBA" id="ARBA00022679"/>
    </source>
</evidence>
<reference evidence="4" key="1">
    <citation type="submission" date="2018-05" db="EMBL/GenBank/DDBJ databases">
        <authorList>
            <person name="Lanie J.A."/>
            <person name="Ng W.-L."/>
            <person name="Kazmierczak K.M."/>
            <person name="Andrzejewski T.M."/>
            <person name="Davidsen T.M."/>
            <person name="Wayne K.J."/>
            <person name="Tettelin H."/>
            <person name="Glass J.I."/>
            <person name="Rusch D."/>
            <person name="Podicherti R."/>
            <person name="Tsui H.-C.T."/>
            <person name="Winkler M.E."/>
        </authorList>
    </citation>
    <scope>NUCLEOTIDE SEQUENCE</scope>
</reference>
<evidence type="ECO:0000313" key="4">
    <source>
        <dbReference type="EMBL" id="SVA53893.1"/>
    </source>
</evidence>
<dbReference type="InterPro" id="IPR036873">
    <property type="entry name" value="Rhodanese-like_dom_sf"/>
</dbReference>
<evidence type="ECO:0000256" key="2">
    <source>
        <dbReference type="ARBA" id="ARBA00022737"/>
    </source>
</evidence>
<dbReference type="InterPro" id="IPR001307">
    <property type="entry name" value="Thiosulphate_STrfase_CS"/>
</dbReference>
<dbReference type="SUPFAM" id="SSF52821">
    <property type="entry name" value="Rhodanese/Cell cycle control phosphatase"/>
    <property type="match status" value="2"/>
</dbReference>
<gene>
    <name evidence="4" type="ORF">METZ01_LOCUS106747</name>
</gene>
<keyword evidence="2" id="KW-0677">Repeat</keyword>
<dbReference type="PANTHER" id="PTHR11364">
    <property type="entry name" value="THIOSULFATE SULFERTANSFERASE"/>
    <property type="match status" value="1"/>
</dbReference>
<protein>
    <recommendedName>
        <fullName evidence="3">Rhodanese domain-containing protein</fullName>
    </recommendedName>
</protein>
<accession>A0A381WPR7</accession>
<dbReference type="PANTHER" id="PTHR11364:SF27">
    <property type="entry name" value="SULFURTRANSFERASE"/>
    <property type="match status" value="1"/>
</dbReference>
<evidence type="ECO:0000259" key="3">
    <source>
        <dbReference type="PROSITE" id="PS50206"/>
    </source>
</evidence>
<dbReference type="CDD" id="cd01448">
    <property type="entry name" value="TST_Repeat_1"/>
    <property type="match status" value="1"/>
</dbReference>